<gene>
    <name evidence="1" type="ORF">UFOVP3_44</name>
</gene>
<protein>
    <submittedName>
        <fullName evidence="1">Uncharacterized protein</fullName>
    </submittedName>
</protein>
<reference evidence="1" key="1">
    <citation type="submission" date="2020-05" db="EMBL/GenBank/DDBJ databases">
        <authorList>
            <person name="Chiriac C."/>
            <person name="Salcher M."/>
            <person name="Ghai R."/>
            <person name="Kavagutti S V."/>
        </authorList>
    </citation>
    <scope>NUCLEOTIDE SEQUENCE</scope>
</reference>
<dbReference type="EMBL" id="LR797814">
    <property type="protein sequence ID" value="CAB4240561.1"/>
    <property type="molecule type" value="Genomic_DNA"/>
</dbReference>
<sequence length="120" mass="12978">MAFNAYTTKYFIKEHGSTITLRSRTTGSYDDATGVVAITYTDYSVYGFSNAIVPSDLSPTSVVNTHRTVILSDKQTNGSALPLPKVNDQVIIGSVTLDVVQVDMVNSSSTVVYYLLKVDG</sequence>
<name>A0A6J5T9N8_9CAUD</name>
<evidence type="ECO:0000313" key="1">
    <source>
        <dbReference type="EMBL" id="CAB4240561.1"/>
    </source>
</evidence>
<proteinExistence type="predicted"/>
<accession>A0A6J5T9N8</accession>
<organism evidence="1">
    <name type="scientific">uncultured Caudovirales phage</name>
    <dbReference type="NCBI Taxonomy" id="2100421"/>
    <lineage>
        <taxon>Viruses</taxon>
        <taxon>Duplodnaviria</taxon>
        <taxon>Heunggongvirae</taxon>
        <taxon>Uroviricota</taxon>
        <taxon>Caudoviricetes</taxon>
        <taxon>Peduoviridae</taxon>
        <taxon>Maltschvirus</taxon>
        <taxon>Maltschvirus maltsch</taxon>
    </lineage>
</organism>